<protein>
    <submittedName>
        <fullName evidence="2">Metallophosphoesterase</fullName>
    </submittedName>
</protein>
<gene>
    <name evidence="2" type="ORF">WKV44_06255</name>
</gene>
<evidence type="ECO:0000313" key="2">
    <source>
        <dbReference type="EMBL" id="MEM5948139.1"/>
    </source>
</evidence>
<keyword evidence="3" id="KW-1185">Reference proteome</keyword>
<sequence length="316" mass="36608">MDSISYSRLSPLEKLEIAIDVVRNMDTSMRPLNSDGNPGGLVEFSDDDDREIIIIGDLHANKNNLKRILMDSGNLAKLRDNRAVLVFLGDIIHDDRSGYMREMESSIKIMEVTLHLLERYPNNVVYILGNHETMNSQIAKHGIQQGLEYRRALVEYYGEEYANLMQVFFDSLPVFVKHPYFLATHAGPPRGGITREEIINIDHFPNLKHQLLWNRLNELRSTPSMKEYGEEDIVETRRLLGCPENIPFIVGHNPMWKWGGDDSIWINPVGTKNHIILYSNLPKKCPYLVFKDSMQYIVKYADLRLKKRRFVLDDYA</sequence>
<dbReference type="Pfam" id="PF00149">
    <property type="entry name" value="Metallophos"/>
    <property type="match status" value="1"/>
</dbReference>
<dbReference type="Gene3D" id="3.60.21.10">
    <property type="match status" value="1"/>
</dbReference>
<reference evidence="2 3" key="1">
    <citation type="submission" date="2024-03" db="EMBL/GenBank/DDBJ databases">
        <title>Ignisphaera cupida sp. nov., a hyperthermophilic hydrolytic archaeon from a hot spring of Kamchatka, and proposal of Ignisphaeraceae fam. nov.</title>
        <authorList>
            <person name="Podosokorskaya O.A."/>
            <person name="Elcheninov A.G."/>
            <person name="Maltseva A.I."/>
            <person name="Zayulina K.S."/>
            <person name="Novikov A."/>
            <person name="Merkel A.Y."/>
        </authorList>
    </citation>
    <scope>NUCLEOTIDE SEQUENCE [LARGE SCALE GENOMIC DNA]</scope>
    <source>
        <strain evidence="2 3">38H-sp</strain>
    </source>
</reference>
<comment type="caution">
    <text evidence="2">The sequence shown here is derived from an EMBL/GenBank/DDBJ whole genome shotgun (WGS) entry which is preliminary data.</text>
</comment>
<dbReference type="Proteomes" id="UP001466331">
    <property type="component" value="Unassembled WGS sequence"/>
</dbReference>
<feature type="domain" description="Calcineurin-like phosphoesterase" evidence="1">
    <location>
        <begin position="52"/>
        <end position="215"/>
    </location>
</feature>
<dbReference type="EMBL" id="JBCHKQ010000002">
    <property type="protein sequence ID" value="MEM5948139.1"/>
    <property type="molecule type" value="Genomic_DNA"/>
</dbReference>
<evidence type="ECO:0000259" key="1">
    <source>
        <dbReference type="Pfam" id="PF00149"/>
    </source>
</evidence>
<name>A0ABU9UBU5_9SPIR</name>
<dbReference type="InterPro" id="IPR004843">
    <property type="entry name" value="Calcineurin-like_PHP"/>
</dbReference>
<dbReference type="SUPFAM" id="SSF56300">
    <property type="entry name" value="Metallo-dependent phosphatases"/>
    <property type="match status" value="1"/>
</dbReference>
<dbReference type="InterPro" id="IPR029052">
    <property type="entry name" value="Metallo-depent_PP-like"/>
</dbReference>
<evidence type="ECO:0000313" key="3">
    <source>
        <dbReference type="Proteomes" id="UP001466331"/>
    </source>
</evidence>
<organism evidence="2 3">
    <name type="scientific">Rarispira pelagica</name>
    <dbReference type="NCBI Taxonomy" id="3141764"/>
    <lineage>
        <taxon>Bacteria</taxon>
        <taxon>Pseudomonadati</taxon>
        <taxon>Spirochaetota</taxon>
        <taxon>Spirochaetia</taxon>
        <taxon>Winmispirales</taxon>
        <taxon>Winmispiraceae</taxon>
        <taxon>Rarispira</taxon>
    </lineage>
</organism>
<dbReference type="RefSeq" id="WP_420069585.1">
    <property type="nucleotide sequence ID" value="NZ_JBCHKQ010000002.1"/>
</dbReference>
<proteinExistence type="predicted"/>
<accession>A0ABU9UBU5</accession>